<dbReference type="PROSITE" id="PS50297">
    <property type="entry name" value="ANK_REP_REGION"/>
    <property type="match status" value="3"/>
</dbReference>
<dbReference type="Proteomes" id="UP000035681">
    <property type="component" value="Unplaced"/>
</dbReference>
<dbReference type="SMART" id="SM00248">
    <property type="entry name" value="ANK"/>
    <property type="match status" value="14"/>
</dbReference>
<dbReference type="Pfam" id="PF12796">
    <property type="entry name" value="Ank_2"/>
    <property type="match status" value="3"/>
</dbReference>
<reference evidence="5" key="1">
    <citation type="submission" date="2015-08" db="UniProtKB">
        <authorList>
            <consortium name="WormBaseParasite"/>
        </authorList>
    </citation>
    <scope>IDENTIFICATION</scope>
</reference>
<feature type="repeat" description="ANK" evidence="3">
    <location>
        <begin position="282"/>
        <end position="303"/>
    </location>
</feature>
<evidence type="ECO:0000256" key="2">
    <source>
        <dbReference type="ARBA" id="ARBA00023043"/>
    </source>
</evidence>
<evidence type="ECO:0000256" key="3">
    <source>
        <dbReference type="PROSITE-ProRule" id="PRU00023"/>
    </source>
</evidence>
<name>A0A0K0DUY0_STRER</name>
<dbReference type="SUPFAM" id="SSF48403">
    <property type="entry name" value="Ankyrin repeat"/>
    <property type="match status" value="3"/>
</dbReference>
<accession>A0A0K0DUY0</accession>
<feature type="repeat" description="ANK" evidence="3">
    <location>
        <begin position="597"/>
        <end position="629"/>
    </location>
</feature>
<dbReference type="WBParaSite" id="TCONS_00008536.p1">
    <property type="protein sequence ID" value="TCONS_00008536.p1"/>
    <property type="gene ID" value="XLOC_006471"/>
</dbReference>
<dbReference type="InterPro" id="IPR036770">
    <property type="entry name" value="Ankyrin_rpt-contain_sf"/>
</dbReference>
<dbReference type="PROSITE" id="PS50088">
    <property type="entry name" value="ANK_REPEAT"/>
    <property type="match status" value="4"/>
</dbReference>
<proteinExistence type="predicted"/>
<dbReference type="WBParaSite" id="SSTP_0000104700.1">
    <property type="protein sequence ID" value="SSTP_0000104700.1"/>
    <property type="gene ID" value="SSTP_0000104700"/>
</dbReference>
<keyword evidence="1" id="KW-0677">Repeat</keyword>
<dbReference type="Gene3D" id="1.25.40.20">
    <property type="entry name" value="Ankyrin repeat-containing domain"/>
    <property type="match status" value="3"/>
</dbReference>
<sequence length="801" mass="92687">MIKKKLTAKISDISKKPKNSWINDSCYEYTFNEEVEKCYKKEEKKNEIVLMNVKKFNSTVCREILSPQSQIQSHNNSNTFESSSYSTTITRNDICVYCLNKRKDHDMKDCINNATMNSIDLKIPEKLKTSSETMEVSLINLNETEIVVKKDRLIRSLIVEIANGNIIAVKKYIKDYHIKIDDHCSQDIPILFYAIKYDRTSILEYMLSKGVDIYKNTPKQRNILHFTIRYDKIKCFKVICRHILEIIQKCKKKSRIFSLVSKKGKSNMMAKLISLVKQKDSDGNTPLHLACRLTNSDVLQKLLTIYFKIFKDPSELVDIFQERNYENETILHVAAAFRSAEVIFILFEKLGNIYFSSAFEKSEATLKRIKESLIQIISWNNITGENLLFILCKSTCICIKNEEENKKNKPVPSCVIKNENYEETLYNNDKDNCEKCFISLATFIKIIFKYRSEIFHTFDNQGRHIISAAAIYGNLLLLKQLIELIKLDPNTVDRYNRTPLHHASSRGFTSIVKYLTKKCKVNMFIKDDHGVTALHYATIKDYCDIIEILLIANRRCDIKNSYGHTSLMWAVINGCLKALEKIILLDPIHCRKEFDYDGFNAIHLAVKYGQVKAFKMLLEHGWDIFTKTLHGLNVIQVAIKANSVNMLEILLNDYIPIEECDDFGNTLLHTAASNKKYLPILEYILKRRDIKSKLLNYVNKQGQTPINYAALLGCTGAFKLLLINDANVNIQDNDGYNAFMRAAKNNMWSILTLVYDCKIDYNAVNEIEKKTLLDYVLETSNYPVAMFLRQQNSKTIEELDR</sequence>
<feature type="repeat" description="ANK" evidence="3">
    <location>
        <begin position="529"/>
        <end position="561"/>
    </location>
</feature>
<organism evidence="5">
    <name type="scientific">Strongyloides stercoralis</name>
    <name type="common">Threadworm</name>
    <dbReference type="NCBI Taxonomy" id="6248"/>
    <lineage>
        <taxon>Eukaryota</taxon>
        <taxon>Metazoa</taxon>
        <taxon>Ecdysozoa</taxon>
        <taxon>Nematoda</taxon>
        <taxon>Chromadorea</taxon>
        <taxon>Rhabditida</taxon>
        <taxon>Tylenchina</taxon>
        <taxon>Panagrolaimomorpha</taxon>
        <taxon>Strongyloidoidea</taxon>
        <taxon>Strongyloididae</taxon>
        <taxon>Strongyloides</taxon>
    </lineage>
</organism>
<evidence type="ECO:0000256" key="1">
    <source>
        <dbReference type="ARBA" id="ARBA00022737"/>
    </source>
</evidence>
<keyword evidence="2 3" id="KW-0040">ANK repeat</keyword>
<dbReference type="InterPro" id="IPR002110">
    <property type="entry name" value="Ankyrin_rpt"/>
</dbReference>
<keyword evidence="4" id="KW-1185">Reference proteome</keyword>
<dbReference type="AlphaFoldDB" id="A0A0K0DUY0"/>
<evidence type="ECO:0000313" key="4">
    <source>
        <dbReference type="Proteomes" id="UP000035681"/>
    </source>
</evidence>
<dbReference type="Pfam" id="PF13637">
    <property type="entry name" value="Ank_4"/>
    <property type="match status" value="1"/>
</dbReference>
<dbReference type="PANTHER" id="PTHR24198">
    <property type="entry name" value="ANKYRIN REPEAT AND PROTEIN KINASE DOMAIN-CONTAINING PROTEIN"/>
    <property type="match status" value="1"/>
</dbReference>
<feature type="repeat" description="ANK" evidence="3">
    <location>
        <begin position="701"/>
        <end position="733"/>
    </location>
</feature>
<dbReference type="PANTHER" id="PTHR24198:SF165">
    <property type="entry name" value="ANKYRIN REPEAT-CONTAINING PROTEIN-RELATED"/>
    <property type="match status" value="1"/>
</dbReference>
<protein>
    <submittedName>
        <fullName evidence="5">ANK_REP_REGION domain-containing protein</fullName>
    </submittedName>
</protein>
<dbReference type="STRING" id="6248.A0A0K0DUY0"/>
<evidence type="ECO:0000313" key="5">
    <source>
        <dbReference type="WBParaSite" id="SSTP_0000104700.1"/>
    </source>
</evidence>